<dbReference type="SUPFAM" id="SSF102405">
    <property type="entry name" value="MCP/YpsA-like"/>
    <property type="match status" value="1"/>
</dbReference>
<accession>A0A1J4NCG3</accession>
<dbReference type="Proteomes" id="UP000033772">
    <property type="component" value="Unassembled WGS sequence"/>
</dbReference>
<reference evidence="3" key="1">
    <citation type="submission" date="2016-10" db="EMBL/GenBank/DDBJ databases">
        <title>Draft Genome Sequence of Nocardioides luteus Strain BAFB, an Alkane-Degrading Bacterium Isolated from JP-7 Polluted Soil.</title>
        <authorList>
            <person name="Brown L."/>
            <person name="Ruiz O.N."/>
            <person name="Gunasekera T."/>
        </authorList>
    </citation>
    <scope>NUCLEOTIDE SEQUENCE [LARGE SCALE GENOMIC DNA]</scope>
    <source>
        <strain evidence="3">BAFB</strain>
    </source>
</reference>
<dbReference type="InterPro" id="IPR003488">
    <property type="entry name" value="DprA"/>
</dbReference>
<dbReference type="Pfam" id="PF02481">
    <property type="entry name" value="DNA_processg_A"/>
    <property type="match status" value="1"/>
</dbReference>
<gene>
    <name evidence="3" type="ORF">UG56_002570</name>
</gene>
<evidence type="ECO:0000259" key="2">
    <source>
        <dbReference type="Pfam" id="PF02481"/>
    </source>
</evidence>
<dbReference type="GO" id="GO:0009294">
    <property type="term" value="P:DNA-mediated transformation"/>
    <property type="evidence" value="ECO:0007669"/>
    <property type="project" value="InterPro"/>
</dbReference>
<dbReference type="AlphaFoldDB" id="A0A1J4NCG3"/>
<evidence type="ECO:0000313" key="4">
    <source>
        <dbReference type="Proteomes" id="UP000033772"/>
    </source>
</evidence>
<feature type="domain" description="Smf/DprA SLOG" evidence="2">
    <location>
        <begin position="87"/>
        <end position="303"/>
    </location>
</feature>
<name>A0A1J4NCG3_9ACTN</name>
<protein>
    <submittedName>
        <fullName evidence="3">DNA protecting protein DprA</fullName>
    </submittedName>
</protein>
<dbReference type="PANTHER" id="PTHR43022">
    <property type="entry name" value="PROTEIN SMF"/>
    <property type="match status" value="1"/>
</dbReference>
<dbReference type="Gene3D" id="3.40.50.450">
    <property type="match status" value="1"/>
</dbReference>
<dbReference type="RefSeq" id="WP_045549300.1">
    <property type="nucleotide sequence ID" value="NZ_JZDQ02000003.1"/>
</dbReference>
<dbReference type="STRING" id="1844.UG56_002570"/>
<dbReference type="PANTHER" id="PTHR43022:SF1">
    <property type="entry name" value="PROTEIN SMF"/>
    <property type="match status" value="1"/>
</dbReference>
<keyword evidence="4" id="KW-1185">Reference proteome</keyword>
<comment type="caution">
    <text evidence="3">The sequence shown here is derived from an EMBL/GenBank/DDBJ whole genome shotgun (WGS) entry which is preliminary data.</text>
</comment>
<comment type="similarity">
    <text evidence="1">Belongs to the DprA/Smf family.</text>
</comment>
<dbReference type="EMBL" id="JZDQ02000003">
    <property type="protein sequence ID" value="OIJ28320.1"/>
    <property type="molecule type" value="Genomic_DNA"/>
</dbReference>
<dbReference type="OrthoDB" id="9785707at2"/>
<organism evidence="3 4">
    <name type="scientific">Nocardioides luteus</name>
    <dbReference type="NCBI Taxonomy" id="1844"/>
    <lineage>
        <taxon>Bacteria</taxon>
        <taxon>Bacillati</taxon>
        <taxon>Actinomycetota</taxon>
        <taxon>Actinomycetes</taxon>
        <taxon>Propionibacteriales</taxon>
        <taxon>Nocardioidaceae</taxon>
        <taxon>Nocardioides</taxon>
    </lineage>
</organism>
<sequence>MTTAPVAPTFTDLERERLARIALTQLIEPGTPLLDTCLVGSTATDVYRRFAEEDPDLGDDGFEARSRLAQIHPDRDLERATNAGFRYVIPGDEEWPTQVERLAGLEPLQHRTGTPLGLWVRGPLLLSDLDRSVAIVGSRDATAYGADAAARIAADLAVNDFVTVSGAAVGIDAAAHRGALTGPPGSTVAVLAGGVDVPYPLRNRRLIDAIAESGAVISEIAPGFPVTRYRFLSRNRIIAALARGTVVVEAAARSGSLNTSHWAYSINTPVMAVPGQVGAMTSVGTHDLVRRGKGVLVTDGLDVRELVGDMGEALPVEPRGPVRRRDSLTSVEKQVLDAVPVSSPSSQLDIARAACLHPKTAGTALSRLEALGLAERFPEGWQLAPGAART</sequence>
<evidence type="ECO:0000256" key="1">
    <source>
        <dbReference type="ARBA" id="ARBA00006525"/>
    </source>
</evidence>
<proteinExistence type="inferred from homology"/>
<evidence type="ECO:0000313" key="3">
    <source>
        <dbReference type="EMBL" id="OIJ28320.1"/>
    </source>
</evidence>
<dbReference type="InterPro" id="IPR057666">
    <property type="entry name" value="DrpA_SLOG"/>
</dbReference>
<dbReference type="NCBIfam" id="TIGR00732">
    <property type="entry name" value="dprA"/>
    <property type="match status" value="1"/>
</dbReference>